<protein>
    <submittedName>
        <fullName evidence="2">Uncharacterized protein</fullName>
    </submittedName>
</protein>
<evidence type="ECO:0000313" key="3">
    <source>
        <dbReference type="Proteomes" id="UP000650628"/>
    </source>
</evidence>
<dbReference type="AlphaFoldDB" id="A0A8J3TK46"/>
<keyword evidence="1" id="KW-1133">Transmembrane helix</keyword>
<keyword evidence="1" id="KW-0812">Transmembrane</keyword>
<evidence type="ECO:0000256" key="1">
    <source>
        <dbReference type="SAM" id="Phobius"/>
    </source>
</evidence>
<reference evidence="2 3" key="1">
    <citation type="submission" date="2021-01" db="EMBL/GenBank/DDBJ databases">
        <title>Whole genome shotgun sequence of Planotetraspora mira NBRC 15435.</title>
        <authorList>
            <person name="Komaki H."/>
            <person name="Tamura T."/>
        </authorList>
    </citation>
    <scope>NUCLEOTIDE SEQUENCE [LARGE SCALE GENOMIC DNA]</scope>
    <source>
        <strain evidence="2 3">NBRC 15435</strain>
    </source>
</reference>
<evidence type="ECO:0000313" key="2">
    <source>
        <dbReference type="EMBL" id="GII26667.1"/>
    </source>
</evidence>
<accession>A0A8J3TK46</accession>
<proteinExistence type="predicted"/>
<comment type="caution">
    <text evidence="2">The sequence shown here is derived from an EMBL/GenBank/DDBJ whole genome shotgun (WGS) entry which is preliminary data.</text>
</comment>
<sequence>MSPGDWFQAVSVLVVIVALILNIMQLRALGQQNASIASSLRQTVYQALVQSNTNSRITFFNKDPALLAWHLSHRGYGASRRRMNKKRLYIIVEIELHEFNYLNYEAGLLPRHIWTAWNKVLEADFAVTEFREMWPAAREFFAPPFVAYVDALVARPLESPPNRATNANPLSRVFRKTW</sequence>
<keyword evidence="1" id="KW-0472">Membrane</keyword>
<keyword evidence="3" id="KW-1185">Reference proteome</keyword>
<organism evidence="2 3">
    <name type="scientific">Planotetraspora mira</name>
    <dbReference type="NCBI Taxonomy" id="58121"/>
    <lineage>
        <taxon>Bacteria</taxon>
        <taxon>Bacillati</taxon>
        <taxon>Actinomycetota</taxon>
        <taxon>Actinomycetes</taxon>
        <taxon>Streptosporangiales</taxon>
        <taxon>Streptosporangiaceae</taxon>
        <taxon>Planotetraspora</taxon>
    </lineage>
</organism>
<feature type="transmembrane region" description="Helical" evidence="1">
    <location>
        <begin position="6"/>
        <end position="24"/>
    </location>
</feature>
<gene>
    <name evidence="2" type="ORF">Pmi06nite_01090</name>
</gene>
<name>A0A8J3TK46_9ACTN</name>
<dbReference type="EMBL" id="BOOO01000001">
    <property type="protein sequence ID" value="GII26667.1"/>
    <property type="molecule type" value="Genomic_DNA"/>
</dbReference>
<dbReference type="RefSeq" id="WP_203950769.1">
    <property type="nucleotide sequence ID" value="NZ_BOOO01000001.1"/>
</dbReference>
<dbReference type="Proteomes" id="UP000650628">
    <property type="component" value="Unassembled WGS sequence"/>
</dbReference>